<dbReference type="NCBIfam" id="NF005061">
    <property type="entry name" value="PRK06474.1"/>
    <property type="match status" value="1"/>
</dbReference>
<dbReference type="Gene3D" id="1.10.10.10">
    <property type="entry name" value="Winged helix-like DNA-binding domain superfamily/Winged helix DNA-binding domain"/>
    <property type="match status" value="1"/>
</dbReference>
<dbReference type="Gene3D" id="6.10.140.2180">
    <property type="match status" value="1"/>
</dbReference>
<proteinExistence type="predicted"/>
<comment type="caution">
    <text evidence="1">The sequence shown here is derived from an EMBL/GenBank/DDBJ whole genome shotgun (WGS) entry which is preliminary data.</text>
</comment>
<reference evidence="1 2" key="1">
    <citation type="submission" date="2023-04" db="EMBL/GenBank/DDBJ databases">
        <title>Ectobacillus antri isolated from activated sludge.</title>
        <authorList>
            <person name="Yan P."/>
            <person name="Liu X."/>
        </authorList>
    </citation>
    <scope>NUCLEOTIDE SEQUENCE [LARGE SCALE GENOMIC DNA]</scope>
    <source>
        <strain evidence="1 2">C18H</strain>
    </source>
</reference>
<dbReference type="Proteomes" id="UP001218246">
    <property type="component" value="Unassembled WGS sequence"/>
</dbReference>
<dbReference type="InterPro" id="IPR036388">
    <property type="entry name" value="WH-like_DNA-bd_sf"/>
</dbReference>
<dbReference type="RefSeq" id="WP_278018645.1">
    <property type="nucleotide sequence ID" value="NZ_JARRRY010000028.1"/>
</dbReference>
<dbReference type="EMBL" id="JARULN010000028">
    <property type="protein sequence ID" value="MDG5755438.1"/>
    <property type="molecule type" value="Genomic_DNA"/>
</dbReference>
<name>A0ABT6H990_9BACI</name>
<gene>
    <name evidence="1" type="ORF">P6P90_16175</name>
</gene>
<evidence type="ECO:0000313" key="1">
    <source>
        <dbReference type="EMBL" id="MDG5755438.1"/>
    </source>
</evidence>
<keyword evidence="2" id="KW-1185">Reference proteome</keyword>
<organism evidence="1 2">
    <name type="scientific">Ectobacillus antri</name>
    <dbReference type="NCBI Taxonomy" id="2486280"/>
    <lineage>
        <taxon>Bacteria</taxon>
        <taxon>Bacillati</taxon>
        <taxon>Bacillota</taxon>
        <taxon>Bacilli</taxon>
        <taxon>Bacillales</taxon>
        <taxon>Bacillaceae</taxon>
        <taxon>Ectobacillus</taxon>
    </lineage>
</organism>
<protein>
    <submittedName>
        <fullName evidence="1">Helix-turn-helix domain-containing protein</fullName>
    </submittedName>
</protein>
<dbReference type="InterPro" id="IPR036390">
    <property type="entry name" value="WH_DNA-bd_sf"/>
</dbReference>
<dbReference type="Pfam" id="PF12840">
    <property type="entry name" value="HTH_20"/>
    <property type="match status" value="1"/>
</dbReference>
<accession>A0ABT6H990</accession>
<evidence type="ECO:0000313" key="2">
    <source>
        <dbReference type="Proteomes" id="UP001218246"/>
    </source>
</evidence>
<sequence>MIQTHIHDCVESKVIGLDEKAKLIIHPVRMRIVQTFIGGQKLTVQEIQEKLKDVPQATLYRNLNKLVKGGVLEVAATNQVRGTIEKVYELVGGEVGLSAEEFQNSSREEQMGVFMRFVGNLIDQFGRYLDQDEIDLVKDGVTMRQVELYLDDKEYLELMKSVAKLYQEAMKHKPEGERRRRFVTTIVVPEVLIGKEKSHD</sequence>
<dbReference type="SUPFAM" id="SSF46785">
    <property type="entry name" value="Winged helix' DNA-binding domain"/>
    <property type="match status" value="1"/>
</dbReference>